<proteinExistence type="predicted"/>
<dbReference type="AlphaFoldDB" id="A0AAJ0GEM7"/>
<feature type="compositionally biased region" description="Polar residues" evidence="1">
    <location>
        <begin position="91"/>
        <end position="100"/>
    </location>
</feature>
<comment type="caution">
    <text evidence="2">The sequence shown here is derived from an EMBL/GenBank/DDBJ whole genome shotgun (WGS) entry which is preliminary data.</text>
</comment>
<protein>
    <submittedName>
        <fullName evidence="2">Uncharacterized protein</fullName>
    </submittedName>
</protein>
<evidence type="ECO:0000313" key="2">
    <source>
        <dbReference type="EMBL" id="KAK3056051.1"/>
    </source>
</evidence>
<feature type="compositionally biased region" description="Polar residues" evidence="1">
    <location>
        <begin position="57"/>
        <end position="70"/>
    </location>
</feature>
<feature type="compositionally biased region" description="Polar residues" evidence="1">
    <location>
        <begin position="1"/>
        <end position="17"/>
    </location>
</feature>
<reference evidence="2" key="1">
    <citation type="submission" date="2023-04" db="EMBL/GenBank/DDBJ databases">
        <title>Black Yeasts Isolated from many extreme environments.</title>
        <authorList>
            <person name="Coleine C."/>
            <person name="Stajich J.E."/>
            <person name="Selbmann L."/>
        </authorList>
    </citation>
    <scope>NUCLEOTIDE SEQUENCE</scope>
    <source>
        <strain evidence="2">CCFEE 5312</strain>
    </source>
</reference>
<name>A0AAJ0GEM7_9PEZI</name>
<feature type="region of interest" description="Disordered" evidence="1">
    <location>
        <begin position="1"/>
        <end position="118"/>
    </location>
</feature>
<dbReference type="Proteomes" id="UP001271007">
    <property type="component" value="Unassembled WGS sequence"/>
</dbReference>
<organism evidence="2 3">
    <name type="scientific">Extremus antarcticus</name>
    <dbReference type="NCBI Taxonomy" id="702011"/>
    <lineage>
        <taxon>Eukaryota</taxon>
        <taxon>Fungi</taxon>
        <taxon>Dikarya</taxon>
        <taxon>Ascomycota</taxon>
        <taxon>Pezizomycotina</taxon>
        <taxon>Dothideomycetes</taxon>
        <taxon>Dothideomycetidae</taxon>
        <taxon>Mycosphaerellales</taxon>
        <taxon>Extremaceae</taxon>
        <taxon>Extremus</taxon>
    </lineage>
</organism>
<accession>A0AAJ0GEM7</accession>
<keyword evidence="3" id="KW-1185">Reference proteome</keyword>
<feature type="compositionally biased region" description="Polar residues" evidence="1">
    <location>
        <begin position="26"/>
        <end position="45"/>
    </location>
</feature>
<evidence type="ECO:0000313" key="3">
    <source>
        <dbReference type="Proteomes" id="UP001271007"/>
    </source>
</evidence>
<dbReference type="EMBL" id="JAWDJX010000007">
    <property type="protein sequence ID" value="KAK3056051.1"/>
    <property type="molecule type" value="Genomic_DNA"/>
</dbReference>
<evidence type="ECO:0000256" key="1">
    <source>
        <dbReference type="SAM" id="MobiDB-lite"/>
    </source>
</evidence>
<gene>
    <name evidence="2" type="ORF">LTR09_003287</name>
</gene>
<sequence>MANQGHTQDLSASQVTGQAIPAIMITSPSPSNSVREPSSRISSTRPVLHSFEDWRPSSANSQVMASSANTGLPVDHARPQKRDSALGTKLCASSSQTSGPESDAPYPSVGGWESQSSPCLHKGNRKLPRWWRKGKAMLDQENQHGNYASLDDISIETGSSRTWLQVGAVRSGNTVPLGIRQFDNTVSRSQFLAETWSESIDLDSLESYEEVYRAVIRKAILMAFTTAVLNSEDIAGALFLKVWRGEHHITPTNWEELRGWCKTPGAKFKFEFSILPWRVRQWKRMKRMMDPVLYRTGLLKDMGAGVRRAGNAIVEGLKTLVLCGTTTEMDERDRIAVWDYPWPVAGDLGR</sequence>
<feature type="compositionally biased region" description="Basic and acidic residues" evidence="1">
    <location>
        <begin position="75"/>
        <end position="84"/>
    </location>
</feature>